<dbReference type="Proteomes" id="UP000316887">
    <property type="component" value="Unassembled WGS sequence"/>
</dbReference>
<dbReference type="Pfam" id="PF05013">
    <property type="entry name" value="FGase"/>
    <property type="match status" value="1"/>
</dbReference>
<comment type="caution">
    <text evidence="1">The sequence shown here is derived from an EMBL/GenBank/DDBJ whole genome shotgun (WGS) entry which is preliminary data.</text>
</comment>
<dbReference type="SUPFAM" id="SSF53187">
    <property type="entry name" value="Zn-dependent exopeptidases"/>
    <property type="match status" value="1"/>
</dbReference>
<gene>
    <name evidence="1" type="ORF">FBY58_1146</name>
</gene>
<protein>
    <submittedName>
        <fullName evidence="1">Putative N-formylglutamate amidohydrolase</fullName>
    </submittedName>
</protein>
<dbReference type="InterPro" id="IPR007709">
    <property type="entry name" value="N-FG_amidohydro"/>
</dbReference>
<proteinExistence type="predicted"/>
<dbReference type="AlphaFoldDB" id="A0A542W1T7"/>
<evidence type="ECO:0000313" key="2">
    <source>
        <dbReference type="Proteomes" id="UP000316887"/>
    </source>
</evidence>
<dbReference type="PIRSF" id="PIRSF029730">
    <property type="entry name" value="UCP029730"/>
    <property type="match status" value="1"/>
</dbReference>
<dbReference type="Gene3D" id="3.40.630.40">
    <property type="entry name" value="Zn-dependent exopeptidases"/>
    <property type="match status" value="1"/>
</dbReference>
<dbReference type="EMBL" id="VFOF01000001">
    <property type="protein sequence ID" value="TQL17555.1"/>
    <property type="molecule type" value="Genomic_DNA"/>
</dbReference>
<dbReference type="InterPro" id="IPR011227">
    <property type="entry name" value="UCP029730"/>
</dbReference>
<dbReference type="RefSeq" id="WP_141919886.1">
    <property type="nucleotide sequence ID" value="NZ_VFOF01000001.1"/>
</dbReference>
<sequence length="246" mass="28029">MSHQAWHDIEGADPSILLIADHASAFVPEDIDLGIDRNLYDEHVALDKGVETLGEQLCQTLSCRAVFAAQSRLVVDLNRDEDDFLGLMPAVSDGYVIAGNTGLKAEEKEARLARFYYPYHQHIAEVIKRQRPTLIVSLHSFTPCLKSDLHCYRPWQVGLLYNNDDRATQIAIPLLKQAQLVVGENEPYSGRILNTTMNRHAEKNRIPYLLLEIRQDMLTEPKEIGRWCQILENVIKETVLSLKNRK</sequence>
<dbReference type="GO" id="GO:0016787">
    <property type="term" value="F:hydrolase activity"/>
    <property type="evidence" value="ECO:0007669"/>
    <property type="project" value="UniProtKB-KW"/>
</dbReference>
<dbReference type="OrthoDB" id="9815326at2"/>
<organism evidence="1 2">
    <name type="scientific">Zymomonas mobilis</name>
    <dbReference type="NCBI Taxonomy" id="542"/>
    <lineage>
        <taxon>Bacteria</taxon>
        <taxon>Pseudomonadati</taxon>
        <taxon>Pseudomonadota</taxon>
        <taxon>Alphaproteobacteria</taxon>
        <taxon>Sphingomonadales</taxon>
        <taxon>Zymomonadaceae</taxon>
        <taxon>Zymomonas</taxon>
    </lineage>
</organism>
<name>A0A542W1T7_ZYMMB</name>
<accession>A0A542W1T7</accession>
<evidence type="ECO:0000313" key="1">
    <source>
        <dbReference type="EMBL" id="TQL17555.1"/>
    </source>
</evidence>
<keyword evidence="1" id="KW-0378">Hydrolase</keyword>
<reference evidence="1 2" key="1">
    <citation type="submission" date="2019-06" db="EMBL/GenBank/DDBJ databases">
        <title>Genome sequencing of Zymomonas mobilis strains for genetic engineering and biofuel applications.</title>
        <authorList>
            <person name="Teravest M."/>
        </authorList>
    </citation>
    <scope>NUCLEOTIDE SEQUENCE [LARGE SCALE GENOMIC DNA]</scope>
    <source>
        <strain evidence="1 2">AN0101</strain>
    </source>
</reference>